<dbReference type="PRINTS" id="PR00114">
    <property type="entry name" value="STPHPHTASE"/>
</dbReference>
<gene>
    <name evidence="8" type="ORF">Tco025E_07155</name>
</gene>
<feature type="region of interest" description="Disordered" evidence="6">
    <location>
        <begin position="145"/>
        <end position="169"/>
    </location>
</feature>
<feature type="region of interest" description="Disordered" evidence="6">
    <location>
        <begin position="928"/>
        <end position="982"/>
    </location>
</feature>
<dbReference type="OrthoDB" id="442428at2759"/>
<dbReference type="InterPro" id="IPR006186">
    <property type="entry name" value="Ser/Thr-sp_prot-phosphatase"/>
</dbReference>
<keyword evidence="4" id="KW-0464">Manganese</keyword>
<dbReference type="SUPFAM" id="SSF56300">
    <property type="entry name" value="Metallo-dependent phosphatases"/>
    <property type="match status" value="1"/>
</dbReference>
<feature type="compositionally biased region" description="Low complexity" evidence="6">
    <location>
        <begin position="941"/>
        <end position="953"/>
    </location>
</feature>
<keyword evidence="3" id="KW-0479">Metal-binding</keyword>
<feature type="compositionally biased region" description="Low complexity" evidence="6">
    <location>
        <begin position="1403"/>
        <end position="1425"/>
    </location>
</feature>
<comment type="catalytic activity">
    <reaction evidence="5">
        <text>O-phospho-L-threonyl-[protein] + H2O = L-threonyl-[protein] + phosphate</text>
        <dbReference type="Rhea" id="RHEA:47004"/>
        <dbReference type="Rhea" id="RHEA-COMP:11060"/>
        <dbReference type="Rhea" id="RHEA-COMP:11605"/>
        <dbReference type="ChEBI" id="CHEBI:15377"/>
        <dbReference type="ChEBI" id="CHEBI:30013"/>
        <dbReference type="ChEBI" id="CHEBI:43474"/>
        <dbReference type="ChEBI" id="CHEBI:61977"/>
        <dbReference type="EC" id="3.1.3.16"/>
    </reaction>
</comment>
<dbReference type="Pfam" id="PF00149">
    <property type="entry name" value="Metallophos"/>
    <property type="match status" value="1"/>
</dbReference>
<evidence type="ECO:0000256" key="2">
    <source>
        <dbReference type="ARBA" id="ARBA00008294"/>
    </source>
</evidence>
<evidence type="ECO:0000256" key="5">
    <source>
        <dbReference type="RuleBase" id="RU004273"/>
    </source>
</evidence>
<comment type="caution">
    <text evidence="8">The sequence shown here is derived from an EMBL/GenBank/DDBJ whole genome shotgun (WGS) entry which is preliminary data.</text>
</comment>
<dbReference type="GeneID" id="40320766"/>
<comment type="similarity">
    <text evidence="2 5">Belongs to the PPP phosphatase family.</text>
</comment>
<evidence type="ECO:0000313" key="9">
    <source>
        <dbReference type="Proteomes" id="UP000284403"/>
    </source>
</evidence>
<name>A0A3R7KRZ9_9TRYP</name>
<dbReference type="InterPro" id="IPR051134">
    <property type="entry name" value="PPP_phosphatase"/>
</dbReference>
<evidence type="ECO:0000256" key="1">
    <source>
        <dbReference type="ARBA" id="ARBA00001936"/>
    </source>
</evidence>
<feature type="compositionally biased region" description="Basic and acidic residues" evidence="6">
    <location>
        <begin position="955"/>
        <end position="966"/>
    </location>
</feature>
<keyword evidence="9" id="KW-1185">Reference proteome</keyword>
<feature type="compositionally biased region" description="Low complexity" evidence="6">
    <location>
        <begin position="1366"/>
        <end position="1380"/>
    </location>
</feature>
<proteinExistence type="inferred from homology"/>
<keyword evidence="5 8" id="KW-0378">Hydrolase</keyword>
<dbReference type="SMART" id="SM00156">
    <property type="entry name" value="PP2Ac"/>
    <property type="match status" value="1"/>
</dbReference>
<feature type="region of interest" description="Disordered" evidence="6">
    <location>
        <begin position="588"/>
        <end position="609"/>
    </location>
</feature>
<dbReference type="EC" id="3.1.3.16" evidence="5"/>
<feature type="region of interest" description="Disordered" evidence="6">
    <location>
        <begin position="1255"/>
        <end position="1509"/>
    </location>
</feature>
<dbReference type="PANTHER" id="PTHR45668:SF5">
    <property type="entry name" value="SERINE_THREONINE-PROTEIN PHOSPHATASE 5"/>
    <property type="match status" value="1"/>
</dbReference>
<organism evidence="8 9">
    <name type="scientific">Trypanosoma conorhini</name>
    <dbReference type="NCBI Taxonomy" id="83891"/>
    <lineage>
        <taxon>Eukaryota</taxon>
        <taxon>Discoba</taxon>
        <taxon>Euglenozoa</taxon>
        <taxon>Kinetoplastea</taxon>
        <taxon>Metakinetoplastina</taxon>
        <taxon>Trypanosomatida</taxon>
        <taxon>Trypanosomatidae</taxon>
        <taxon>Trypanosoma</taxon>
    </lineage>
</organism>
<dbReference type="SUPFAM" id="SSF47473">
    <property type="entry name" value="EF-hand"/>
    <property type="match status" value="1"/>
</dbReference>
<evidence type="ECO:0000256" key="6">
    <source>
        <dbReference type="SAM" id="MobiDB-lite"/>
    </source>
</evidence>
<dbReference type="PROSITE" id="PS00125">
    <property type="entry name" value="SER_THR_PHOSPHATASE"/>
    <property type="match status" value="1"/>
</dbReference>
<dbReference type="InterPro" id="IPR029052">
    <property type="entry name" value="Metallo-depent_PP-like"/>
</dbReference>
<dbReference type="GO" id="GO:0004722">
    <property type="term" value="F:protein serine/threonine phosphatase activity"/>
    <property type="evidence" value="ECO:0007669"/>
    <property type="project" value="UniProtKB-EC"/>
</dbReference>
<reference evidence="8 9" key="1">
    <citation type="journal article" date="2018" name="BMC Genomics">
        <title>Genomic comparison of Trypanosoma conorhini and Trypanosoma rangeli to Trypanosoma cruzi strains of high and low virulence.</title>
        <authorList>
            <person name="Bradwell K.R."/>
            <person name="Koparde V.N."/>
            <person name="Matveyev A.V."/>
            <person name="Serrano M.G."/>
            <person name="Alves J.M."/>
            <person name="Parikh H."/>
            <person name="Huang B."/>
            <person name="Lee V."/>
            <person name="Espinosa-Alvarez O."/>
            <person name="Ortiz P.A."/>
            <person name="Costa-Martins A.G."/>
            <person name="Teixeira M.M."/>
            <person name="Buck G.A."/>
        </authorList>
    </citation>
    <scope>NUCLEOTIDE SEQUENCE [LARGE SCALE GENOMIC DNA]</scope>
    <source>
        <strain evidence="8 9">025E</strain>
    </source>
</reference>
<evidence type="ECO:0000313" key="8">
    <source>
        <dbReference type="EMBL" id="RNF08520.1"/>
    </source>
</evidence>
<accession>A0A3R7KRZ9</accession>
<dbReference type="EMBL" id="MKKU01000534">
    <property type="protein sequence ID" value="RNF08520.1"/>
    <property type="molecule type" value="Genomic_DNA"/>
</dbReference>
<dbReference type="Gene3D" id="3.60.21.10">
    <property type="match status" value="1"/>
</dbReference>
<evidence type="ECO:0000256" key="4">
    <source>
        <dbReference type="ARBA" id="ARBA00023211"/>
    </source>
</evidence>
<dbReference type="Proteomes" id="UP000284403">
    <property type="component" value="Unassembled WGS sequence"/>
</dbReference>
<evidence type="ECO:0000259" key="7">
    <source>
        <dbReference type="PROSITE" id="PS50222"/>
    </source>
</evidence>
<evidence type="ECO:0000256" key="3">
    <source>
        <dbReference type="ARBA" id="ARBA00022723"/>
    </source>
</evidence>
<dbReference type="GO" id="GO:0005509">
    <property type="term" value="F:calcium ion binding"/>
    <property type="evidence" value="ECO:0007669"/>
    <property type="project" value="InterPro"/>
</dbReference>
<dbReference type="PROSITE" id="PS50222">
    <property type="entry name" value="EF_HAND_2"/>
    <property type="match status" value="1"/>
</dbReference>
<sequence>MDAVAGDSLESYLSRYRLRLLMDEWLDVVAQRQPEDPFSYLVGLINGYNRDGCGLVTCENKWCEMVIPASEYAAHLATCSEVGKWVKCTRCNVRVEASRMRQHKRNCKLESCAYCGEMVVPRLRDMCPCKLKADAERACRKQAGVARRRDSMASPPPSPPVPSSAGAPPYLRRPLSFPSHLKDRLISIQNSWRRTFLQERFKDLCFKFVWQALELYREKQATKEYIAIPRDTSTTTSAQHFLNYAALMRGCISVSRFEALAKTITSGAVVEFATAERIISMAIGILAARPLVQRVTIPEGGDVVVIGDLHGQMKDLREAIVLTGGLPNPHRYLVFNGDFVDRGSNGMGVLLYVFTLLCAFPSFVFINRGNHEDTRVNAEYGFETEVYGKYGMEHAKRLLEVIVDSYQSMPLMTVLDGMILVAHGGVPRLPVTLERIESLGRMRDIPTAGTITDEEQIIVDILWNDPVEKFHSRQLGLRHRAQHWRTSKRGCGVEYLAPITEEFLRLNNLRLVVRSHEEVQAGFELVHNGQCCTVFSASNYCGVSGNRAALAVFPKGSLHPVFHTWYVRNDEVEIDAATTRELLHEIMAADGGKGESDGDEEDVGGGETAGKFSAAEKTANDAAGGGEVTHAAGGAAETEAEAGAGADATATYSSSVKGKLMSRLNVLMQLAEIIFRKRYTLLSGFVGADYEKTGIIYKIEWCEVMRSVLEIDLPWYYLCKFVAPQEELEEVPCVRYVSFLRRFEARFSSQYLLPFQVAIVRRVFGEMDLPDDLLGRLNGADASEATTASSLSHGQCQPVAAAGSKAGLFPPEAVRGMSRSKSSTLRSQDSDVAHSLRRSNAVEPWRLLKVDFNVFASVLRSLSHVAATLEDDAMYALFQYLDSEECGHVVLGGLVDLVEATLDDGEEIVLLGTSVMLDADFGILVRDNEKSAPPPTRGSEAAMTSFTSSAATSLKDSRGEPRRETDPAAPADAGQEKQTEAKPEGKLLLSSLVLSCTPGNADTAAINFGQELSSAVKRPSRTSVDENVADALWLYPALLRLHEGFNYGLLTSLQQNFRNLNRTKDGKLTFDQLNVALQLMGRHMREPLTNEQAKRIFNAIRTGGKRLTGLHPQDAFAATRSEMYSSASVTAAIEEPTTVQDSSEAPDVLYITMNEFVKFFSITSMGGSGLRRRSVDADSLKTTTTRGGETWAGFSATRRRNSNLETFLEELRTWPHAEVLDELTVGSFSSRFGSGKTLLRALQELMRASAASARLAAGVSPNRGPSLSHSVKRGTGFSCPPATSPSKLPASSRSKSTQQSTLKELQPTEEAGGPDDGNLPKTVVGALPRAGNATAAPSMATEPAPASAPGSAPASASAQGSVRALASASASAPAPGSASGDKAHPVAGAKVTWKRRTEEVHAASKPIPSKPSKASAPTAGSASGAQPRRALLTQPLPQRRLSRMRLSFQQSGAPKAPLGLVPSREGGGANAPSKTGNAPGLPTVRGTLPKTPTPPPARPEPTDASARRK</sequence>
<dbReference type="RefSeq" id="XP_029225865.1">
    <property type="nucleotide sequence ID" value="XM_029374022.1"/>
</dbReference>
<dbReference type="PANTHER" id="PTHR45668">
    <property type="entry name" value="SERINE/THREONINE-PROTEIN PHOSPHATASE 5-RELATED"/>
    <property type="match status" value="1"/>
</dbReference>
<dbReference type="InterPro" id="IPR004843">
    <property type="entry name" value="Calcineurin-like_PHP"/>
</dbReference>
<feature type="compositionally biased region" description="Low complexity" evidence="6">
    <location>
        <begin position="1343"/>
        <end position="1358"/>
    </location>
</feature>
<comment type="cofactor">
    <cofactor evidence="1">
        <name>Mn(2+)</name>
        <dbReference type="ChEBI" id="CHEBI:29035"/>
    </cofactor>
</comment>
<dbReference type="InterPro" id="IPR011992">
    <property type="entry name" value="EF-hand-dom_pair"/>
</dbReference>
<feature type="domain" description="EF-hand" evidence="7">
    <location>
        <begin position="1048"/>
        <end position="1083"/>
    </location>
</feature>
<feature type="compositionally biased region" description="Polar residues" evidence="6">
    <location>
        <begin position="1284"/>
        <end position="1303"/>
    </location>
</feature>
<protein>
    <recommendedName>
        <fullName evidence="5">Serine/threonine-protein phosphatase</fullName>
        <ecNumber evidence="5">3.1.3.16</ecNumber>
    </recommendedName>
</protein>
<dbReference type="InterPro" id="IPR002048">
    <property type="entry name" value="EF_hand_dom"/>
</dbReference>